<protein>
    <submittedName>
        <fullName evidence="1">Uncharacterized protein</fullName>
    </submittedName>
</protein>
<sequence length="237" mass="26690">MKKVSVQQVLAARDELIDFAFQAILNVRAAHHHFETDLKVKEIYGFWAKLLIAKKDGNYRLRMHALGYSIIFYEIHESVLGLPYTAEGVREEATATVDAWLSKIILVSLRKQPELQVENSEESIRNVADVIKDIYPHTLITVTHNGFNYHSMTPTGELLSSVAHTQGPQRKGPGGRLAAARLETCTLHATAEVHDDPLLDNYSGIGRNLENLICTDLTDLIMLGHVNYDLVFEFEDH</sequence>
<proteinExistence type="predicted"/>
<keyword evidence="2" id="KW-1185">Reference proteome</keyword>
<gene>
    <name evidence="1" type="ORF">D3_0025</name>
</gene>
<name>A0A514TVJ4_9CAUD</name>
<dbReference type="Proteomes" id="UP000319658">
    <property type="component" value="Segment"/>
</dbReference>
<accession>A0A514TVJ4</accession>
<evidence type="ECO:0000313" key="1">
    <source>
        <dbReference type="EMBL" id="QDJ97024.1"/>
    </source>
</evidence>
<dbReference type="EMBL" id="MN102098">
    <property type="protein sequence ID" value="QDJ97024.1"/>
    <property type="molecule type" value="Genomic_DNA"/>
</dbReference>
<organism evidence="1 2">
    <name type="scientific">Aeromonas phage D3</name>
    <dbReference type="NCBI Taxonomy" id="2593327"/>
    <lineage>
        <taxon>Viruses</taxon>
        <taxon>Duplodnaviria</taxon>
        <taxon>Heunggongvirae</taxon>
        <taxon>Uroviricota</taxon>
        <taxon>Caudoviricetes</taxon>
        <taxon>Chimalliviridae</taxon>
        <taxon>Ludhianavirus</taxon>
        <taxon>Ludhianavirus D3</taxon>
    </lineage>
</organism>
<reference evidence="1 2" key="1">
    <citation type="submission" date="2019-06" db="EMBL/GenBank/DDBJ databases">
        <title>Complete genome sequence of Aeromonas hydrophila bacteriophage D3.</title>
        <authorList>
            <person name="Rai S."/>
            <person name="Tyagi A."/>
            <person name="Kumar N."/>
            <person name="Singh N."/>
        </authorList>
    </citation>
    <scope>NUCLEOTIDE SEQUENCE [LARGE SCALE GENOMIC DNA]</scope>
</reference>
<evidence type="ECO:0000313" key="2">
    <source>
        <dbReference type="Proteomes" id="UP000319658"/>
    </source>
</evidence>